<sequence>MTEFSSTAKPVQELVEDGDELPQSYIWRSDNTGDYEAIDSSVPLATEIPVVDVSLLVSSSSAMDPELLKLRSALTSWRCFQGEKQKYTRPSDSIEGYGNDSVLHENQLLDWVDRLYLTVYPQDQQELKYWLENPISFRDILNEYTARLRQIEEQLLKSMAMSLSLPEDSFVKQFGERPTMAARFNYYPPCARPDSVIGIKQHTDGLALTILLQDEQVEGLQLLKDNQWFRIPIMPHALLINIGDQLEIMSNGIFKSLVHRVLTNSTRERNTLAMFCAPDPAQEIGPVEELVDEKRPKAFKNIKNYSESYFYYYQQGKSLLDAARV</sequence>
<proteinExistence type="inferred from homology"/>
<comment type="caution">
    <text evidence="5">The sequence shown here is derived from an EMBL/GenBank/DDBJ whole genome shotgun (WGS) entry which is preliminary data.</text>
</comment>
<keyword evidence="2 3" id="KW-0408">Iron</keyword>
<dbReference type="SUPFAM" id="SSF51197">
    <property type="entry name" value="Clavaminate synthase-like"/>
    <property type="match status" value="1"/>
</dbReference>
<gene>
    <name evidence="5" type="ORF">Sango_1932200</name>
</gene>
<protein>
    <submittedName>
        <fullName evidence="5">Protein SRG1</fullName>
    </submittedName>
</protein>
<dbReference type="InterPro" id="IPR027443">
    <property type="entry name" value="IPNS-like_sf"/>
</dbReference>
<dbReference type="Proteomes" id="UP001289374">
    <property type="component" value="Unassembled WGS sequence"/>
</dbReference>
<dbReference type="EMBL" id="JACGWL010000011">
    <property type="protein sequence ID" value="KAK4391544.1"/>
    <property type="molecule type" value="Genomic_DNA"/>
</dbReference>
<evidence type="ECO:0000259" key="4">
    <source>
        <dbReference type="PROSITE" id="PS51471"/>
    </source>
</evidence>
<dbReference type="PANTHER" id="PTHR47991">
    <property type="entry name" value="OXOGLUTARATE/IRON-DEPENDENT DIOXYGENASE"/>
    <property type="match status" value="1"/>
</dbReference>
<comment type="similarity">
    <text evidence="3">Belongs to the iron/ascorbate-dependent oxidoreductase family.</text>
</comment>
<accession>A0AAE1WE09</accession>
<evidence type="ECO:0000256" key="2">
    <source>
        <dbReference type="ARBA" id="ARBA00023004"/>
    </source>
</evidence>
<dbReference type="InterPro" id="IPR050295">
    <property type="entry name" value="Plant_2OG-oxidoreductases"/>
</dbReference>
<evidence type="ECO:0000313" key="6">
    <source>
        <dbReference type="Proteomes" id="UP001289374"/>
    </source>
</evidence>
<name>A0AAE1WE09_9LAMI</name>
<evidence type="ECO:0000256" key="3">
    <source>
        <dbReference type="RuleBase" id="RU003682"/>
    </source>
</evidence>
<organism evidence="5 6">
    <name type="scientific">Sesamum angolense</name>
    <dbReference type="NCBI Taxonomy" id="2727404"/>
    <lineage>
        <taxon>Eukaryota</taxon>
        <taxon>Viridiplantae</taxon>
        <taxon>Streptophyta</taxon>
        <taxon>Embryophyta</taxon>
        <taxon>Tracheophyta</taxon>
        <taxon>Spermatophyta</taxon>
        <taxon>Magnoliopsida</taxon>
        <taxon>eudicotyledons</taxon>
        <taxon>Gunneridae</taxon>
        <taxon>Pentapetalae</taxon>
        <taxon>asterids</taxon>
        <taxon>lamiids</taxon>
        <taxon>Lamiales</taxon>
        <taxon>Pedaliaceae</taxon>
        <taxon>Sesamum</taxon>
    </lineage>
</organism>
<keyword evidence="1 3" id="KW-0479">Metal-binding</keyword>
<dbReference type="InterPro" id="IPR005123">
    <property type="entry name" value="Oxoglu/Fe-dep_dioxygenase_dom"/>
</dbReference>
<dbReference type="InterPro" id="IPR044861">
    <property type="entry name" value="IPNS-like_FE2OG_OXY"/>
</dbReference>
<dbReference type="Pfam" id="PF03171">
    <property type="entry name" value="2OG-FeII_Oxy"/>
    <property type="match status" value="1"/>
</dbReference>
<dbReference type="Gene3D" id="2.60.120.330">
    <property type="entry name" value="B-lactam Antibiotic, Isopenicillin N Synthase, Chain"/>
    <property type="match status" value="1"/>
</dbReference>
<evidence type="ECO:0000313" key="5">
    <source>
        <dbReference type="EMBL" id="KAK4391544.1"/>
    </source>
</evidence>
<dbReference type="GO" id="GO:0046872">
    <property type="term" value="F:metal ion binding"/>
    <property type="evidence" value="ECO:0007669"/>
    <property type="project" value="UniProtKB-KW"/>
</dbReference>
<dbReference type="PROSITE" id="PS51471">
    <property type="entry name" value="FE2OG_OXY"/>
    <property type="match status" value="1"/>
</dbReference>
<keyword evidence="3" id="KW-0560">Oxidoreductase</keyword>
<reference evidence="5" key="2">
    <citation type="journal article" date="2024" name="Plant">
        <title>Genomic evolution and insights into agronomic trait innovations of Sesamum species.</title>
        <authorList>
            <person name="Miao H."/>
            <person name="Wang L."/>
            <person name="Qu L."/>
            <person name="Liu H."/>
            <person name="Sun Y."/>
            <person name="Le M."/>
            <person name="Wang Q."/>
            <person name="Wei S."/>
            <person name="Zheng Y."/>
            <person name="Lin W."/>
            <person name="Duan Y."/>
            <person name="Cao H."/>
            <person name="Xiong S."/>
            <person name="Wang X."/>
            <person name="Wei L."/>
            <person name="Li C."/>
            <person name="Ma Q."/>
            <person name="Ju M."/>
            <person name="Zhao R."/>
            <person name="Li G."/>
            <person name="Mu C."/>
            <person name="Tian Q."/>
            <person name="Mei H."/>
            <person name="Zhang T."/>
            <person name="Gao T."/>
            <person name="Zhang H."/>
        </authorList>
    </citation>
    <scope>NUCLEOTIDE SEQUENCE</scope>
    <source>
        <strain evidence="5">K16</strain>
    </source>
</reference>
<dbReference type="GO" id="GO:0016491">
    <property type="term" value="F:oxidoreductase activity"/>
    <property type="evidence" value="ECO:0007669"/>
    <property type="project" value="UniProtKB-KW"/>
</dbReference>
<evidence type="ECO:0000256" key="1">
    <source>
        <dbReference type="ARBA" id="ARBA00022723"/>
    </source>
</evidence>
<feature type="domain" description="Fe2OG dioxygenase" evidence="4">
    <location>
        <begin position="178"/>
        <end position="278"/>
    </location>
</feature>
<keyword evidence="6" id="KW-1185">Reference proteome</keyword>
<reference evidence="5" key="1">
    <citation type="submission" date="2020-06" db="EMBL/GenBank/DDBJ databases">
        <authorList>
            <person name="Li T."/>
            <person name="Hu X."/>
            <person name="Zhang T."/>
            <person name="Song X."/>
            <person name="Zhang H."/>
            <person name="Dai N."/>
            <person name="Sheng W."/>
            <person name="Hou X."/>
            <person name="Wei L."/>
        </authorList>
    </citation>
    <scope>NUCLEOTIDE SEQUENCE</scope>
    <source>
        <strain evidence="5">K16</strain>
        <tissue evidence="5">Leaf</tissue>
    </source>
</reference>
<dbReference type="AlphaFoldDB" id="A0AAE1WE09"/>